<evidence type="ECO:0000256" key="3">
    <source>
        <dbReference type="ARBA" id="ARBA00022908"/>
    </source>
</evidence>
<comment type="function">
    <text evidence="1">Site-specific tyrosine recombinase, which acts by catalyzing the cutting and rejoining of the recombining DNA molecules.</text>
</comment>
<dbReference type="Gene3D" id="1.10.150.130">
    <property type="match status" value="1"/>
</dbReference>
<reference evidence="9 10" key="2">
    <citation type="submission" date="2009-02" db="EMBL/GenBank/DDBJ databases">
        <title>Draft genome sequence of Eubacterium hallii (DSM 3353).</title>
        <authorList>
            <person name="Sudarsanam P."/>
            <person name="Ley R."/>
            <person name="Guruge J."/>
            <person name="Turnbaugh P.J."/>
            <person name="Mahowald M."/>
            <person name="Liep D."/>
            <person name="Gordon J."/>
        </authorList>
    </citation>
    <scope>NUCLEOTIDE SEQUENCE [LARGE SCALE GENOMIC DNA]</scope>
    <source>
        <strain evidence="9 10">DSM 3353</strain>
    </source>
</reference>
<dbReference type="PANTHER" id="PTHR30349:SF64">
    <property type="entry name" value="PROPHAGE INTEGRASE INTD-RELATED"/>
    <property type="match status" value="1"/>
</dbReference>
<reference evidence="9 10" key="1">
    <citation type="submission" date="2009-01" db="EMBL/GenBank/DDBJ databases">
        <authorList>
            <person name="Fulton L."/>
            <person name="Clifton S."/>
            <person name="Fulton B."/>
            <person name="Xu J."/>
            <person name="Minx P."/>
            <person name="Pepin K.H."/>
            <person name="Johnson M."/>
            <person name="Bhonagiri V."/>
            <person name="Nash W.E."/>
            <person name="Mardis E.R."/>
            <person name="Wilson R.K."/>
        </authorList>
    </citation>
    <scope>NUCLEOTIDE SEQUENCE [LARGE SCALE GENOMIC DNA]</scope>
    <source>
        <strain evidence="9 10">DSM 3353</strain>
    </source>
</reference>
<dbReference type="EMBL" id="ACEP01000089">
    <property type="protein sequence ID" value="EEG36159.1"/>
    <property type="molecule type" value="Genomic_DNA"/>
</dbReference>
<comment type="similarity">
    <text evidence="2">Belongs to the 'phage' integrase family.</text>
</comment>
<dbReference type="InterPro" id="IPR013762">
    <property type="entry name" value="Integrase-like_cat_sf"/>
</dbReference>
<proteinExistence type="inferred from homology"/>
<gene>
    <name evidence="9" type="ORF">EUBHAL_02005</name>
</gene>
<evidence type="ECO:0000256" key="2">
    <source>
        <dbReference type="ARBA" id="ARBA00008857"/>
    </source>
</evidence>
<keyword evidence="3" id="KW-0229">DNA integration</keyword>
<dbReference type="SUPFAM" id="SSF56349">
    <property type="entry name" value="DNA breaking-rejoining enzymes"/>
    <property type="match status" value="1"/>
</dbReference>
<dbReference type="GO" id="GO:0006310">
    <property type="term" value="P:DNA recombination"/>
    <property type="evidence" value="ECO:0007669"/>
    <property type="project" value="UniProtKB-KW"/>
</dbReference>
<accession>C0EX64</accession>
<dbReference type="PANTHER" id="PTHR30349">
    <property type="entry name" value="PHAGE INTEGRASE-RELATED"/>
    <property type="match status" value="1"/>
</dbReference>
<dbReference type="Pfam" id="PF14659">
    <property type="entry name" value="Phage_int_SAM_3"/>
    <property type="match status" value="1"/>
</dbReference>
<evidence type="ECO:0000256" key="4">
    <source>
        <dbReference type="ARBA" id="ARBA00023125"/>
    </source>
</evidence>
<dbReference type="CDD" id="cd01189">
    <property type="entry name" value="INT_ICEBs1_C_like"/>
    <property type="match status" value="1"/>
</dbReference>
<dbReference type="eggNOG" id="COG0582">
    <property type="taxonomic scope" value="Bacteria"/>
</dbReference>
<dbReference type="InterPro" id="IPR004107">
    <property type="entry name" value="Integrase_SAM-like_N"/>
</dbReference>
<dbReference type="Gene3D" id="1.10.443.10">
    <property type="entry name" value="Intergrase catalytic core"/>
    <property type="match status" value="1"/>
</dbReference>
<dbReference type="PROSITE" id="PS51900">
    <property type="entry name" value="CB"/>
    <property type="match status" value="1"/>
</dbReference>
<dbReference type="GO" id="GO:0003677">
    <property type="term" value="F:DNA binding"/>
    <property type="evidence" value="ECO:0007669"/>
    <property type="project" value="UniProtKB-UniRule"/>
</dbReference>
<dbReference type="InterPro" id="IPR044068">
    <property type="entry name" value="CB"/>
</dbReference>
<dbReference type="InterPro" id="IPR002104">
    <property type="entry name" value="Integrase_catalytic"/>
</dbReference>
<dbReference type="GO" id="GO:0015074">
    <property type="term" value="P:DNA integration"/>
    <property type="evidence" value="ECO:0007669"/>
    <property type="project" value="UniProtKB-KW"/>
</dbReference>
<dbReference type="InterPro" id="IPR050090">
    <property type="entry name" value="Tyrosine_recombinase_XerCD"/>
</dbReference>
<evidence type="ECO:0000259" key="7">
    <source>
        <dbReference type="PROSITE" id="PS51898"/>
    </source>
</evidence>
<feature type="domain" description="Tyr recombinase" evidence="7">
    <location>
        <begin position="178"/>
        <end position="403"/>
    </location>
</feature>
<protein>
    <submittedName>
        <fullName evidence="9">Site-specific recombinase, phage integrase family</fullName>
    </submittedName>
</protein>
<dbReference type="InterPro" id="IPR011010">
    <property type="entry name" value="DNA_brk_join_enz"/>
</dbReference>
<dbReference type="Proteomes" id="UP000003174">
    <property type="component" value="Unassembled WGS sequence"/>
</dbReference>
<dbReference type="AlphaFoldDB" id="C0EX64"/>
<dbReference type="InterPro" id="IPR010998">
    <property type="entry name" value="Integrase_recombinase_N"/>
</dbReference>
<feature type="domain" description="Core-binding (CB)" evidence="8">
    <location>
        <begin position="66"/>
        <end position="149"/>
    </location>
</feature>
<evidence type="ECO:0000259" key="8">
    <source>
        <dbReference type="PROSITE" id="PS51900"/>
    </source>
</evidence>
<evidence type="ECO:0000256" key="5">
    <source>
        <dbReference type="ARBA" id="ARBA00023172"/>
    </source>
</evidence>
<evidence type="ECO:0000313" key="9">
    <source>
        <dbReference type="EMBL" id="EEG36159.1"/>
    </source>
</evidence>
<name>C0EX64_9FIRM</name>
<evidence type="ECO:0000256" key="1">
    <source>
        <dbReference type="ARBA" id="ARBA00003283"/>
    </source>
</evidence>
<dbReference type="PROSITE" id="PS51898">
    <property type="entry name" value="TYR_RECOMBINASE"/>
    <property type="match status" value="1"/>
</dbReference>
<sequence>MIFMGKVSTRKRGKTWQYYFQLASVNGTRKWKTGSGYRTKAEAQATGTKALAEYNSTGIAFKVSEQSVADYFDYWMEHYVEQELAETTVNTYKKRIRLYIKPYIGSYKLKNVQGETLRNFLAELHRTGMSRNTLTCIKGMLTSAFGYATVQAKFISVDPSYKLTLPNKRKDSEVGTRKENHIFVEEDMWNAIIERFPEGHPSHLALMLGYYCGLRLGEVYGLTWDCVDFENKTITINKQMQEPSGCGKWLLYVPKYDSSRTVTVGNNVLALLKRTLEFQLTDKETCGEYYQENYMNYDEETHSLLSLNDLRPVHFVNAKQGGLLAHPRNMQHTSRSIHGKAKNCTLISEEWDFHSLRHTHATILYEAGVPMPLIQKRLGHINIQTTKRYTDHVTKKMLSMLDEVINGDNIDNNLE</sequence>
<keyword evidence="4 6" id="KW-0238">DNA-binding</keyword>
<dbReference type="Pfam" id="PF00589">
    <property type="entry name" value="Phage_integrase"/>
    <property type="match status" value="1"/>
</dbReference>
<comment type="caution">
    <text evidence="9">The sequence shown here is derived from an EMBL/GenBank/DDBJ whole genome shotgun (WGS) entry which is preliminary data.</text>
</comment>
<evidence type="ECO:0000256" key="6">
    <source>
        <dbReference type="PROSITE-ProRule" id="PRU01248"/>
    </source>
</evidence>
<organism evidence="9 10">
    <name type="scientific">Anaerobutyricum hallii DSM 3353</name>
    <dbReference type="NCBI Taxonomy" id="411469"/>
    <lineage>
        <taxon>Bacteria</taxon>
        <taxon>Bacillati</taxon>
        <taxon>Bacillota</taxon>
        <taxon>Clostridia</taxon>
        <taxon>Lachnospirales</taxon>
        <taxon>Lachnospiraceae</taxon>
        <taxon>Anaerobutyricum</taxon>
    </lineage>
</organism>
<evidence type="ECO:0000313" key="10">
    <source>
        <dbReference type="Proteomes" id="UP000003174"/>
    </source>
</evidence>
<keyword evidence="5" id="KW-0233">DNA recombination</keyword>